<keyword evidence="3" id="KW-0547">Nucleotide-binding</keyword>
<dbReference type="GO" id="GO:0004817">
    <property type="term" value="F:cysteine-tRNA ligase activity"/>
    <property type="evidence" value="ECO:0007669"/>
    <property type="project" value="TreeGrafter"/>
</dbReference>
<proteinExistence type="predicted"/>
<dbReference type="SUPFAM" id="SSF52374">
    <property type="entry name" value="Nucleotidylyl transferase"/>
    <property type="match status" value="1"/>
</dbReference>
<name>A0A4R7V474_9PSEU</name>
<evidence type="ECO:0000256" key="1">
    <source>
        <dbReference type="ARBA" id="ARBA00011245"/>
    </source>
</evidence>
<dbReference type="Proteomes" id="UP000294927">
    <property type="component" value="Unassembled WGS sequence"/>
</dbReference>
<dbReference type="InterPro" id="IPR014729">
    <property type="entry name" value="Rossmann-like_a/b/a_fold"/>
</dbReference>
<dbReference type="PANTHER" id="PTHR10890">
    <property type="entry name" value="CYSTEINYL-TRNA SYNTHETASE"/>
    <property type="match status" value="1"/>
</dbReference>
<dbReference type="AlphaFoldDB" id="A0A4R7V474"/>
<evidence type="ECO:0000256" key="5">
    <source>
        <dbReference type="SAM" id="MobiDB-lite"/>
    </source>
</evidence>
<evidence type="ECO:0000259" key="6">
    <source>
        <dbReference type="Pfam" id="PF01406"/>
    </source>
</evidence>
<accession>A0A4R7V474</accession>
<feature type="compositionally biased region" description="Basic and acidic residues" evidence="5">
    <location>
        <begin position="171"/>
        <end position="181"/>
    </location>
</feature>
<dbReference type="EMBL" id="SOCP01000014">
    <property type="protein sequence ID" value="TDV44149.1"/>
    <property type="molecule type" value="Genomic_DNA"/>
</dbReference>
<dbReference type="GO" id="GO:0005829">
    <property type="term" value="C:cytosol"/>
    <property type="evidence" value="ECO:0007669"/>
    <property type="project" value="TreeGrafter"/>
</dbReference>
<protein>
    <submittedName>
        <fullName evidence="7">tRNA synthetase class I (C)</fullName>
    </submittedName>
</protein>
<evidence type="ECO:0000256" key="2">
    <source>
        <dbReference type="ARBA" id="ARBA00022598"/>
    </source>
</evidence>
<keyword evidence="7" id="KW-0030">Aminoacyl-tRNA synthetase</keyword>
<feature type="domain" description="tRNA synthetases class I catalytic" evidence="6">
    <location>
        <begin position="24"/>
        <end position="207"/>
    </location>
</feature>
<keyword evidence="8" id="KW-1185">Reference proteome</keyword>
<organism evidence="7 8">
    <name type="scientific">Actinophytocola oryzae</name>
    <dbReference type="NCBI Taxonomy" id="502181"/>
    <lineage>
        <taxon>Bacteria</taxon>
        <taxon>Bacillati</taxon>
        <taxon>Actinomycetota</taxon>
        <taxon>Actinomycetes</taxon>
        <taxon>Pseudonocardiales</taxon>
        <taxon>Pseudonocardiaceae</taxon>
    </lineage>
</organism>
<feature type="region of interest" description="Disordered" evidence="5">
    <location>
        <begin position="168"/>
        <end position="207"/>
    </location>
</feature>
<dbReference type="GO" id="GO:0005524">
    <property type="term" value="F:ATP binding"/>
    <property type="evidence" value="ECO:0007669"/>
    <property type="project" value="UniProtKB-KW"/>
</dbReference>
<sequence length="207" mass="22782">MPRPVTTESAWIELAGSRLALLDRARIYVCGITPYDVTHLGHAATFVWVDTLARVLRRCMAVEPVVCRNVTDVDDVLDGAAMRAGTRADDFAAFQEFQFEGDMTALHVRRPDFEPWAHRYVDAVVRLAAALLAAGAAYERSGTVYFRGAGVPERAGLDRTTALALATEFGGHPDDPDKDDPLDVPLWQATEHDHQMWPSPWGPGRPG</sequence>
<dbReference type="InterPro" id="IPR032678">
    <property type="entry name" value="tRNA-synt_1_cat_dom"/>
</dbReference>
<evidence type="ECO:0000256" key="4">
    <source>
        <dbReference type="ARBA" id="ARBA00022840"/>
    </source>
</evidence>
<keyword evidence="4" id="KW-0067">ATP-binding</keyword>
<evidence type="ECO:0000313" key="8">
    <source>
        <dbReference type="Proteomes" id="UP000294927"/>
    </source>
</evidence>
<dbReference type="PRINTS" id="PR00983">
    <property type="entry name" value="TRNASYNTHCYS"/>
</dbReference>
<evidence type="ECO:0000256" key="3">
    <source>
        <dbReference type="ARBA" id="ARBA00022741"/>
    </source>
</evidence>
<gene>
    <name evidence="7" type="ORF">CLV71_11458</name>
</gene>
<comment type="subunit">
    <text evidence="1">Monomer.</text>
</comment>
<reference evidence="7 8" key="1">
    <citation type="submission" date="2019-03" db="EMBL/GenBank/DDBJ databases">
        <title>Genomic Encyclopedia of Archaeal and Bacterial Type Strains, Phase II (KMG-II): from individual species to whole genera.</title>
        <authorList>
            <person name="Goeker M."/>
        </authorList>
    </citation>
    <scope>NUCLEOTIDE SEQUENCE [LARGE SCALE GENOMIC DNA]</scope>
    <source>
        <strain evidence="7 8">DSM 45499</strain>
    </source>
</reference>
<evidence type="ECO:0000313" key="7">
    <source>
        <dbReference type="EMBL" id="TDV44149.1"/>
    </source>
</evidence>
<comment type="caution">
    <text evidence="7">The sequence shown here is derived from an EMBL/GenBank/DDBJ whole genome shotgun (WGS) entry which is preliminary data.</text>
</comment>
<keyword evidence="2" id="KW-0436">Ligase</keyword>
<dbReference type="Gene3D" id="3.40.50.620">
    <property type="entry name" value="HUPs"/>
    <property type="match status" value="1"/>
</dbReference>
<dbReference type="PANTHER" id="PTHR10890:SF3">
    <property type="entry name" value="CYSTEINE--TRNA LIGASE, CYTOPLASMIC"/>
    <property type="match status" value="1"/>
</dbReference>
<dbReference type="GO" id="GO:0006423">
    <property type="term" value="P:cysteinyl-tRNA aminoacylation"/>
    <property type="evidence" value="ECO:0007669"/>
    <property type="project" value="TreeGrafter"/>
</dbReference>
<dbReference type="InterPro" id="IPR024909">
    <property type="entry name" value="Cys-tRNA/MSH_ligase"/>
</dbReference>
<dbReference type="Pfam" id="PF01406">
    <property type="entry name" value="tRNA-synt_1e"/>
    <property type="match status" value="1"/>
</dbReference>